<sequence>MSQRLFVSTPMLKQASDMYAHAVFEIFEVEYKEHLMYNIKECSVNGTTYIYEVTREGYVRKRWTKAVKVGVVRDNGSKPNLSNCNAVQSLRYNELCHLAMKLVTKGTVNENGYLKAKDALQKGLEEVEQVIPTKEIYPRQCSKSKRSGVATNVEENDDEVLVVASGSEKGRPMNGTRPKGVLELKMKKKQTNTTQVPSKKIKRNKKEQGDINIAQGLPDLNESVHPEENTIGTKHSQQCSLYQIGRQSQSTNMWGLPYLNECVHPEDNTIGTQYSQMGFLASDVDEYDDAILQLLRLPMSERLKMAKKYKETCQPVF</sequence>
<dbReference type="Proteomes" id="UP000631114">
    <property type="component" value="Unassembled WGS sequence"/>
</dbReference>
<evidence type="ECO:0008006" key="3">
    <source>
        <dbReference type="Google" id="ProtNLM"/>
    </source>
</evidence>
<protein>
    <recommendedName>
        <fullName evidence="3">Protein FAR1-RELATED SEQUENCE</fullName>
    </recommendedName>
</protein>
<organism evidence="1 2">
    <name type="scientific">Coptis chinensis</name>
    <dbReference type="NCBI Taxonomy" id="261450"/>
    <lineage>
        <taxon>Eukaryota</taxon>
        <taxon>Viridiplantae</taxon>
        <taxon>Streptophyta</taxon>
        <taxon>Embryophyta</taxon>
        <taxon>Tracheophyta</taxon>
        <taxon>Spermatophyta</taxon>
        <taxon>Magnoliopsida</taxon>
        <taxon>Ranunculales</taxon>
        <taxon>Ranunculaceae</taxon>
        <taxon>Coptidoideae</taxon>
        <taxon>Coptis</taxon>
    </lineage>
</organism>
<proteinExistence type="predicted"/>
<dbReference type="EMBL" id="JADFTS010000005">
    <property type="protein sequence ID" value="KAF9606509.1"/>
    <property type="molecule type" value="Genomic_DNA"/>
</dbReference>
<keyword evidence="2" id="KW-1185">Reference proteome</keyword>
<dbReference type="AlphaFoldDB" id="A0A835HWJ1"/>
<gene>
    <name evidence="1" type="ORF">IFM89_025857</name>
</gene>
<evidence type="ECO:0000313" key="1">
    <source>
        <dbReference type="EMBL" id="KAF9606509.1"/>
    </source>
</evidence>
<evidence type="ECO:0000313" key="2">
    <source>
        <dbReference type="Proteomes" id="UP000631114"/>
    </source>
</evidence>
<accession>A0A835HWJ1</accession>
<reference evidence="1 2" key="1">
    <citation type="submission" date="2020-10" db="EMBL/GenBank/DDBJ databases">
        <title>The Coptis chinensis genome and diversification of protoberbering-type alkaloids.</title>
        <authorList>
            <person name="Wang B."/>
            <person name="Shu S."/>
            <person name="Song C."/>
            <person name="Liu Y."/>
        </authorList>
    </citation>
    <scope>NUCLEOTIDE SEQUENCE [LARGE SCALE GENOMIC DNA]</scope>
    <source>
        <strain evidence="1">HL-2020</strain>
        <tissue evidence="1">Leaf</tissue>
    </source>
</reference>
<comment type="caution">
    <text evidence="1">The sequence shown here is derived from an EMBL/GenBank/DDBJ whole genome shotgun (WGS) entry which is preliminary data.</text>
</comment>
<name>A0A835HWJ1_9MAGN</name>